<evidence type="ECO:0000256" key="1">
    <source>
        <dbReference type="ARBA" id="ARBA00004496"/>
    </source>
</evidence>
<feature type="domain" description="Helicase ATP-binding" evidence="13">
    <location>
        <begin position="41"/>
        <end position="212"/>
    </location>
</feature>
<dbReference type="SMART" id="SM00490">
    <property type="entry name" value="HELICc"/>
    <property type="match status" value="1"/>
</dbReference>
<dbReference type="InterPro" id="IPR000629">
    <property type="entry name" value="RNA-helicase_DEAD-box_CS"/>
</dbReference>
<keyword evidence="2 10" id="KW-0963">Cytoplasm</keyword>
<dbReference type="SMART" id="SM00487">
    <property type="entry name" value="DEXDc"/>
    <property type="match status" value="1"/>
</dbReference>
<gene>
    <name evidence="10" type="primary">deaD</name>
    <name evidence="10" type="synonym">csdA</name>
    <name evidence="16" type="ORF">ERJ67_00940</name>
</gene>
<evidence type="ECO:0000256" key="9">
    <source>
        <dbReference type="ARBA" id="ARBA00047984"/>
    </source>
</evidence>
<keyword evidence="5 10" id="KW-0347">Helicase</keyword>
<feature type="compositionally biased region" description="Basic and acidic residues" evidence="12">
    <location>
        <begin position="454"/>
        <end position="482"/>
    </location>
</feature>
<keyword evidence="6 10" id="KW-0067">ATP-binding</keyword>
<dbReference type="HAMAP" id="MF_00964">
    <property type="entry name" value="DEAD_helicase_DeaD"/>
    <property type="match status" value="1"/>
</dbReference>
<dbReference type="SUPFAM" id="SSF52540">
    <property type="entry name" value="P-loop containing nucleoside triphosphate hydrolases"/>
    <property type="match status" value="1"/>
</dbReference>
<dbReference type="GO" id="GO:0033592">
    <property type="term" value="F:RNA strand annealing activity"/>
    <property type="evidence" value="ECO:0007669"/>
    <property type="project" value="TreeGrafter"/>
</dbReference>
<dbReference type="AlphaFoldDB" id="A0A524RQX5"/>
<comment type="subcellular location">
    <subcellularLocation>
        <location evidence="1 10">Cytoplasm</location>
    </subcellularLocation>
</comment>
<dbReference type="InterPro" id="IPR027417">
    <property type="entry name" value="P-loop_NTPase"/>
</dbReference>
<evidence type="ECO:0000256" key="10">
    <source>
        <dbReference type="HAMAP-Rule" id="MF_00964"/>
    </source>
</evidence>
<evidence type="ECO:0000256" key="11">
    <source>
        <dbReference type="PROSITE-ProRule" id="PRU00552"/>
    </source>
</evidence>
<dbReference type="GO" id="GO:0003724">
    <property type="term" value="F:RNA helicase activity"/>
    <property type="evidence" value="ECO:0007669"/>
    <property type="project" value="UniProtKB-UniRule"/>
</dbReference>
<dbReference type="GO" id="GO:0005524">
    <property type="term" value="F:ATP binding"/>
    <property type="evidence" value="ECO:0007669"/>
    <property type="project" value="UniProtKB-UniRule"/>
</dbReference>
<accession>A0A524RQX5</accession>
<keyword evidence="3 10" id="KW-0547">Nucleotide-binding</keyword>
<dbReference type="Pfam" id="PF00271">
    <property type="entry name" value="Helicase_C"/>
    <property type="match status" value="1"/>
</dbReference>
<comment type="catalytic activity">
    <reaction evidence="9 10">
        <text>ATP + H2O = ADP + phosphate + H(+)</text>
        <dbReference type="Rhea" id="RHEA:13065"/>
        <dbReference type="ChEBI" id="CHEBI:15377"/>
        <dbReference type="ChEBI" id="CHEBI:15378"/>
        <dbReference type="ChEBI" id="CHEBI:30616"/>
        <dbReference type="ChEBI" id="CHEBI:43474"/>
        <dbReference type="ChEBI" id="CHEBI:456216"/>
        <dbReference type="EC" id="3.6.4.13"/>
    </reaction>
</comment>
<dbReference type="InterPro" id="IPR001650">
    <property type="entry name" value="Helicase_C-like"/>
</dbReference>
<dbReference type="PROSITE" id="PS00039">
    <property type="entry name" value="DEAD_ATP_HELICASE"/>
    <property type="match status" value="1"/>
</dbReference>
<protein>
    <recommendedName>
        <fullName evidence="10">ATP-dependent RNA helicase DeaD</fullName>
        <ecNumber evidence="10">3.6.4.13</ecNumber>
    </recommendedName>
    <alternativeName>
        <fullName evidence="10">Cold-shock DEAD box protein A</fullName>
    </alternativeName>
</protein>
<evidence type="ECO:0000313" key="17">
    <source>
        <dbReference type="Proteomes" id="UP000317990"/>
    </source>
</evidence>
<evidence type="ECO:0000256" key="4">
    <source>
        <dbReference type="ARBA" id="ARBA00022801"/>
    </source>
</evidence>
<keyword evidence="8 10" id="KW-0346">Stress response</keyword>
<evidence type="ECO:0000259" key="15">
    <source>
        <dbReference type="PROSITE" id="PS51195"/>
    </source>
</evidence>
<keyword evidence="7 10" id="KW-0694">RNA-binding</keyword>
<keyword evidence="4 10" id="KW-0378">Hydrolase</keyword>
<dbReference type="EMBL" id="SRMO01000021">
    <property type="protein sequence ID" value="TGG96303.1"/>
    <property type="molecule type" value="Genomic_DNA"/>
</dbReference>
<dbReference type="InterPro" id="IPR034415">
    <property type="entry name" value="CsdA_RRM"/>
</dbReference>
<dbReference type="InterPro" id="IPR044742">
    <property type="entry name" value="DEAD/DEAH_RhlB"/>
</dbReference>
<reference evidence="16 17" key="1">
    <citation type="journal article" date="2019" name="mSystems">
        <title>Life at home and on the roam: Genomic adaptions reflect the dual lifestyle of an intracellular, facultative symbiont.</title>
        <authorList>
            <person name="Burgsdorf I."/>
        </authorList>
    </citation>
    <scope>NUCLEOTIDE SEQUENCE [LARGE SCALE GENOMIC DNA]</scope>
    <source>
        <strain evidence="16">277cV</strain>
    </source>
</reference>
<evidence type="ECO:0000256" key="7">
    <source>
        <dbReference type="ARBA" id="ARBA00022884"/>
    </source>
</evidence>
<evidence type="ECO:0000256" key="3">
    <source>
        <dbReference type="ARBA" id="ARBA00022741"/>
    </source>
</evidence>
<dbReference type="InterPro" id="IPR028618">
    <property type="entry name" value="DEAD_helicase_DeaD"/>
</dbReference>
<dbReference type="InterPro" id="IPR014014">
    <property type="entry name" value="RNA_helicase_DEAD_Q_motif"/>
</dbReference>
<dbReference type="FunFam" id="3.30.70.330:FF:000068">
    <property type="entry name" value="ATP-dependent RNA helicase DeaD"/>
    <property type="match status" value="1"/>
</dbReference>
<dbReference type="InterPro" id="IPR050547">
    <property type="entry name" value="DEAD_box_RNA_helicases"/>
</dbReference>
<dbReference type="InterPro" id="IPR012677">
    <property type="entry name" value="Nucleotide-bd_a/b_plait_sf"/>
</dbReference>
<dbReference type="PROSITE" id="PS51192">
    <property type="entry name" value="HELICASE_ATP_BIND_1"/>
    <property type="match status" value="1"/>
</dbReference>
<dbReference type="GO" id="GO:0005829">
    <property type="term" value="C:cytosol"/>
    <property type="evidence" value="ECO:0007669"/>
    <property type="project" value="TreeGrafter"/>
</dbReference>
<dbReference type="PROSITE" id="PS51195">
    <property type="entry name" value="Q_MOTIF"/>
    <property type="match status" value="1"/>
</dbReference>
<dbReference type="FunFam" id="3.40.50.300:FF:000108">
    <property type="entry name" value="ATP-dependent RNA helicase RhlE"/>
    <property type="match status" value="1"/>
</dbReference>
<dbReference type="PANTHER" id="PTHR47963">
    <property type="entry name" value="DEAD-BOX ATP-DEPENDENT RNA HELICASE 47, MITOCHONDRIAL"/>
    <property type="match status" value="1"/>
</dbReference>
<dbReference type="InterPro" id="IPR005580">
    <property type="entry name" value="DbpA/CsdA_RNA-bd_dom"/>
</dbReference>
<dbReference type="GO" id="GO:0070417">
    <property type="term" value="P:cellular response to cold"/>
    <property type="evidence" value="ECO:0007669"/>
    <property type="project" value="InterPro"/>
</dbReference>
<comment type="similarity">
    <text evidence="10">Belongs to the DEAD box helicase family. DeaD/CsdA subfamily.</text>
</comment>
<dbReference type="GO" id="GO:0005840">
    <property type="term" value="C:ribosome"/>
    <property type="evidence" value="ECO:0007669"/>
    <property type="project" value="TreeGrafter"/>
</dbReference>
<dbReference type="Pfam" id="PF03880">
    <property type="entry name" value="DbpA"/>
    <property type="match status" value="1"/>
</dbReference>
<evidence type="ECO:0000256" key="12">
    <source>
        <dbReference type="SAM" id="MobiDB-lite"/>
    </source>
</evidence>
<feature type="short sequence motif" description="Q motif" evidence="11">
    <location>
        <begin position="10"/>
        <end position="38"/>
    </location>
</feature>
<dbReference type="CDD" id="cd12499">
    <property type="entry name" value="RRM_EcCsdA_like"/>
    <property type="match status" value="1"/>
</dbReference>
<feature type="domain" description="DEAD-box RNA helicase Q" evidence="15">
    <location>
        <begin position="10"/>
        <end position="38"/>
    </location>
</feature>
<dbReference type="Gene3D" id="3.30.70.330">
    <property type="match status" value="1"/>
</dbReference>
<evidence type="ECO:0000256" key="5">
    <source>
        <dbReference type="ARBA" id="ARBA00022806"/>
    </source>
</evidence>
<dbReference type="EC" id="3.6.4.13" evidence="10"/>
<evidence type="ECO:0000256" key="6">
    <source>
        <dbReference type="ARBA" id="ARBA00022840"/>
    </source>
</evidence>
<dbReference type="InterPro" id="IPR057325">
    <property type="entry name" value="DeaD_dimer"/>
</dbReference>
<dbReference type="PANTHER" id="PTHR47963:SF8">
    <property type="entry name" value="ATP-DEPENDENT RNA HELICASE DEAD"/>
    <property type="match status" value="1"/>
</dbReference>
<dbReference type="CDD" id="cd00268">
    <property type="entry name" value="DEADc"/>
    <property type="match status" value="1"/>
</dbReference>
<dbReference type="Pfam" id="PF00270">
    <property type="entry name" value="DEAD"/>
    <property type="match status" value="1"/>
</dbReference>
<sequence>MSSDVVSSRPTFEAFGLGRDLLRALDDCGYTHPSPIQAETLPHLLQGSDLLGQAQTGTGKTAAFALPALERLDLLRREPQVLVLVPTRELAIQVAEAIARYATHLAGVDSLAIYGGADFRAQVNRLRRGPQIIVGTPGRLMDHIRQGNLSLDKLGTVVLDEADEMLRMGFIDDVEWILGQSPAQRQVVLFSATMPAEIRRLSRQYLRDPAEVTIAVRKADTRRIHQRLLQLHAPQKLEALHRVLEAEASEATLVFARTKIVTAELDEALEARGHRCAALNGDVAQAQRERIIERLRNGQIDVVVATDVAARGLDVERISLVVNYDVPLDPEAYIHRIGRTGRAGRKGDAILFVTPRERRLLMAIQRLTGQQLEPMALPGPEAVNSKRELRLMERIRQQLGGHDVALFERILVEFCKAESITPIRAAAALAQLLQGERPFLLSLDDQLSMPQAHGGRDALLRRGGREGGRSERRERRPDRREQSLAADMDRYRIEVGWKHRVKPGNIVGAIANEAGLQGKAIGRIDIFAEHSTVDLPKGMPGDVFAALQQLTVVDQPLRIRKLQSRRETTAA</sequence>
<dbReference type="Gene3D" id="3.40.50.300">
    <property type="entry name" value="P-loop containing nucleotide triphosphate hydrolases"/>
    <property type="match status" value="2"/>
</dbReference>
<comment type="caution">
    <text evidence="16">The sequence shown here is derived from an EMBL/GenBank/DDBJ whole genome shotgun (WGS) entry which is preliminary data.</text>
</comment>
<evidence type="ECO:0000259" key="14">
    <source>
        <dbReference type="PROSITE" id="PS51194"/>
    </source>
</evidence>
<dbReference type="GO" id="GO:0016887">
    <property type="term" value="F:ATP hydrolysis activity"/>
    <property type="evidence" value="ECO:0007669"/>
    <property type="project" value="RHEA"/>
</dbReference>
<dbReference type="GO" id="GO:0000027">
    <property type="term" value="P:ribosomal large subunit assembly"/>
    <property type="evidence" value="ECO:0007669"/>
    <property type="project" value="UniProtKB-UniRule"/>
</dbReference>
<evidence type="ECO:0000259" key="13">
    <source>
        <dbReference type="PROSITE" id="PS51192"/>
    </source>
</evidence>
<evidence type="ECO:0000256" key="2">
    <source>
        <dbReference type="ARBA" id="ARBA00022490"/>
    </source>
</evidence>
<evidence type="ECO:0000256" key="8">
    <source>
        <dbReference type="ARBA" id="ARBA00023016"/>
    </source>
</evidence>
<dbReference type="InterPro" id="IPR014001">
    <property type="entry name" value="Helicase_ATP-bd"/>
</dbReference>
<feature type="region of interest" description="Disordered" evidence="12">
    <location>
        <begin position="452"/>
        <end position="482"/>
    </location>
</feature>
<organism evidence="16 17">
    <name type="scientific">Aphanocapsa feldmannii 277cV</name>
    <dbReference type="NCBI Taxonomy" id="2507553"/>
    <lineage>
        <taxon>Bacteria</taxon>
        <taxon>Bacillati</taxon>
        <taxon>Cyanobacteriota</taxon>
        <taxon>Cyanophyceae</taxon>
        <taxon>Oscillatoriophycideae</taxon>
        <taxon>Chroococcales</taxon>
        <taxon>Microcystaceae</taxon>
        <taxon>Aphanocapsa</taxon>
    </lineage>
</organism>
<dbReference type="PROSITE" id="PS51194">
    <property type="entry name" value="HELICASE_CTER"/>
    <property type="match status" value="1"/>
</dbReference>
<dbReference type="Proteomes" id="UP000317990">
    <property type="component" value="Unassembled WGS sequence"/>
</dbReference>
<name>A0A524RQX5_9CHRO</name>
<comment type="function">
    <text evidence="10">DEAD-box RNA helicase involved in various cellular processes at low temperature, including ribosome biogenesis, mRNA degradation and translation initiation.</text>
</comment>
<dbReference type="Pfam" id="PF25399">
    <property type="entry name" value="DeaD_dimer"/>
    <property type="match status" value="1"/>
</dbReference>
<dbReference type="CDD" id="cd18787">
    <property type="entry name" value="SF2_C_DEAD"/>
    <property type="match status" value="1"/>
</dbReference>
<feature type="domain" description="Helicase C-terminal" evidence="14">
    <location>
        <begin position="236"/>
        <end position="383"/>
    </location>
</feature>
<dbReference type="GO" id="GO:0006401">
    <property type="term" value="P:RNA catabolic process"/>
    <property type="evidence" value="ECO:0007669"/>
    <property type="project" value="UniProtKB-UniRule"/>
</dbReference>
<proteinExistence type="inferred from homology"/>
<dbReference type="InterPro" id="IPR011545">
    <property type="entry name" value="DEAD/DEAH_box_helicase_dom"/>
</dbReference>
<evidence type="ECO:0000313" key="16">
    <source>
        <dbReference type="EMBL" id="TGG96303.1"/>
    </source>
</evidence>